<evidence type="ECO:0000256" key="2">
    <source>
        <dbReference type="PROSITE-ProRule" id="PRU00176"/>
    </source>
</evidence>
<evidence type="ECO:0000313" key="6">
    <source>
        <dbReference type="Proteomes" id="UP001159405"/>
    </source>
</evidence>
<feature type="compositionally biased region" description="Basic and acidic residues" evidence="3">
    <location>
        <begin position="154"/>
        <end position="164"/>
    </location>
</feature>
<reference evidence="5 6" key="1">
    <citation type="submission" date="2022-05" db="EMBL/GenBank/DDBJ databases">
        <authorList>
            <consortium name="Genoscope - CEA"/>
            <person name="William W."/>
        </authorList>
    </citation>
    <scope>NUCLEOTIDE SEQUENCE [LARGE SCALE GENOMIC DNA]</scope>
</reference>
<evidence type="ECO:0000256" key="1">
    <source>
        <dbReference type="ARBA" id="ARBA00022884"/>
    </source>
</evidence>
<protein>
    <recommendedName>
        <fullName evidence="4">RRM domain-containing protein</fullName>
    </recommendedName>
</protein>
<dbReference type="InterPro" id="IPR000504">
    <property type="entry name" value="RRM_dom"/>
</dbReference>
<dbReference type="InterPro" id="IPR012677">
    <property type="entry name" value="Nucleotide-bd_a/b_plait_sf"/>
</dbReference>
<dbReference type="EMBL" id="CALNXK010000040">
    <property type="protein sequence ID" value="CAH3125066.1"/>
    <property type="molecule type" value="Genomic_DNA"/>
</dbReference>
<dbReference type="SUPFAM" id="SSF54928">
    <property type="entry name" value="RNA-binding domain, RBD"/>
    <property type="match status" value="1"/>
</dbReference>
<feature type="compositionally biased region" description="Low complexity" evidence="3">
    <location>
        <begin position="169"/>
        <end position="182"/>
    </location>
</feature>
<dbReference type="SMART" id="SM00360">
    <property type="entry name" value="RRM"/>
    <property type="match status" value="1"/>
</dbReference>
<dbReference type="InterPro" id="IPR052462">
    <property type="entry name" value="SLIRP/GR-RBP-like"/>
</dbReference>
<dbReference type="PANTHER" id="PTHR48027">
    <property type="entry name" value="HETEROGENEOUS NUCLEAR RIBONUCLEOPROTEIN 87F-RELATED"/>
    <property type="match status" value="1"/>
</dbReference>
<keyword evidence="6" id="KW-1185">Reference proteome</keyword>
<organism evidence="5 6">
    <name type="scientific">Porites lobata</name>
    <dbReference type="NCBI Taxonomy" id="104759"/>
    <lineage>
        <taxon>Eukaryota</taxon>
        <taxon>Metazoa</taxon>
        <taxon>Cnidaria</taxon>
        <taxon>Anthozoa</taxon>
        <taxon>Hexacorallia</taxon>
        <taxon>Scleractinia</taxon>
        <taxon>Fungiina</taxon>
        <taxon>Poritidae</taxon>
        <taxon>Porites</taxon>
    </lineage>
</organism>
<dbReference type="PROSITE" id="PS50102">
    <property type="entry name" value="RRM"/>
    <property type="match status" value="1"/>
</dbReference>
<feature type="compositionally biased region" description="Basic and acidic residues" evidence="3">
    <location>
        <begin position="102"/>
        <end position="111"/>
    </location>
</feature>
<feature type="compositionally biased region" description="Basic and acidic residues" evidence="3">
    <location>
        <begin position="120"/>
        <end position="132"/>
    </location>
</feature>
<comment type="caution">
    <text evidence="5">The sequence shown here is derived from an EMBL/GenBank/DDBJ whole genome shotgun (WGS) entry which is preliminary data.</text>
</comment>
<feature type="compositionally biased region" description="Gly residues" evidence="3">
    <location>
        <begin position="136"/>
        <end position="146"/>
    </location>
</feature>
<sequence length="203" mass="23633">MRIVLHDRVRGHLVRLFVGNVSDSTTEDDLRVAFEKYGPVTEVSIIRNYAFVHYEKKEDAETAIKELHETTLKGNEIRVLMSTTPHKNGSGRSGRGRGPPYPRERDRRGPPRWDYGPPPSDRRYHPYDRDYRGSYSYGGRGYGGYGYQTPYDTDYSRDYSRDYPPRSYPPSSSSYYSSDYRYGGSERPVTYPDVKRQPSSWDR</sequence>
<keyword evidence="1 2" id="KW-0694">RNA-binding</keyword>
<evidence type="ECO:0000256" key="3">
    <source>
        <dbReference type="SAM" id="MobiDB-lite"/>
    </source>
</evidence>
<feature type="region of interest" description="Disordered" evidence="3">
    <location>
        <begin position="82"/>
        <end position="203"/>
    </location>
</feature>
<dbReference type="Pfam" id="PF00076">
    <property type="entry name" value="RRM_1"/>
    <property type="match status" value="1"/>
</dbReference>
<feature type="compositionally biased region" description="Basic and acidic residues" evidence="3">
    <location>
        <begin position="193"/>
        <end position="203"/>
    </location>
</feature>
<dbReference type="InterPro" id="IPR035979">
    <property type="entry name" value="RBD_domain_sf"/>
</dbReference>
<evidence type="ECO:0000259" key="4">
    <source>
        <dbReference type="PROSITE" id="PS50102"/>
    </source>
</evidence>
<feature type="domain" description="RRM" evidence="4">
    <location>
        <begin position="14"/>
        <end position="84"/>
    </location>
</feature>
<gene>
    <name evidence="5" type="ORF">PLOB_00031584</name>
</gene>
<dbReference type="Gene3D" id="3.30.70.330">
    <property type="match status" value="1"/>
</dbReference>
<proteinExistence type="predicted"/>
<accession>A0ABN8P126</accession>
<name>A0ABN8P126_9CNID</name>
<evidence type="ECO:0000313" key="5">
    <source>
        <dbReference type="EMBL" id="CAH3125066.1"/>
    </source>
</evidence>
<dbReference type="Proteomes" id="UP001159405">
    <property type="component" value="Unassembled WGS sequence"/>
</dbReference>